<protein>
    <submittedName>
        <fullName evidence="2">Uncharacterized protein</fullName>
    </submittedName>
</protein>
<feature type="compositionally biased region" description="Low complexity" evidence="1">
    <location>
        <begin position="120"/>
        <end position="133"/>
    </location>
</feature>
<dbReference type="GeneID" id="25315308"/>
<feature type="region of interest" description="Disordered" evidence="1">
    <location>
        <begin position="234"/>
        <end position="289"/>
    </location>
</feature>
<sequence length="387" mass="42919">MFEGFSFSTPLADRPDCLADDGDDKVMVDCASSMISPLSSRCPSPSSMPVRSRPLSQSHSPYLRRPQPPTSMPSSHEQYHRRISVGTLTEKLRAHTLESDSSDAVHQHPDDHIPPPLSPISPTLSPTPSGPGSAYSSFSLLTPPEDHEDEGYDEPVYHNPFREHSRSSFLYPTSVLSVRRSVSTPEDLSLGYRDERHRTIRLHRQRLSRVQCSAPSGVDAIRLALLAEEAGRQTLDSGTGGDCHPSSLPPDLSPPRRRASLVHRTPRQRQSGSGLGSGSRERSPLDSSTRRKSLSAASFASVSKYIFALFLPVLGNSGGDYQYPGVLLAWMELWDGQTPDYGIDKNHPLKKKSVMTLRAGWMHEIYALAQYAYIPRVLVIQSWDYFI</sequence>
<feature type="region of interest" description="Disordered" evidence="1">
    <location>
        <begin position="1"/>
        <end position="23"/>
    </location>
</feature>
<feature type="region of interest" description="Disordered" evidence="1">
    <location>
        <begin position="97"/>
        <end position="152"/>
    </location>
</feature>
<accession>A0A0F4YZK7</accession>
<dbReference type="RefSeq" id="XP_013329690.1">
    <property type="nucleotide sequence ID" value="XM_013474236.1"/>
</dbReference>
<proteinExistence type="predicted"/>
<reference evidence="2 3" key="1">
    <citation type="submission" date="2015-04" db="EMBL/GenBank/DDBJ databases">
        <authorList>
            <person name="Heijne W.H."/>
            <person name="Fedorova N.D."/>
            <person name="Nierman W.C."/>
            <person name="Vollebregt A.W."/>
            <person name="Zhao Z."/>
            <person name="Wu L."/>
            <person name="Kumar M."/>
            <person name="Stam H."/>
            <person name="van den Berg M.A."/>
            <person name="Pel H.J."/>
        </authorList>
    </citation>
    <scope>NUCLEOTIDE SEQUENCE [LARGE SCALE GENOMIC DNA]</scope>
    <source>
        <strain evidence="2 3">CBS 393.64</strain>
    </source>
</reference>
<gene>
    <name evidence="2" type="ORF">T310_2957</name>
</gene>
<dbReference type="Proteomes" id="UP000053958">
    <property type="component" value="Unassembled WGS sequence"/>
</dbReference>
<organism evidence="2 3">
    <name type="scientific">Rasamsonia emersonii (strain ATCC 16479 / CBS 393.64 / IMI 116815)</name>
    <dbReference type="NCBI Taxonomy" id="1408163"/>
    <lineage>
        <taxon>Eukaryota</taxon>
        <taxon>Fungi</taxon>
        <taxon>Dikarya</taxon>
        <taxon>Ascomycota</taxon>
        <taxon>Pezizomycotina</taxon>
        <taxon>Eurotiomycetes</taxon>
        <taxon>Eurotiomycetidae</taxon>
        <taxon>Eurotiales</taxon>
        <taxon>Trichocomaceae</taxon>
        <taxon>Rasamsonia</taxon>
    </lineage>
</organism>
<dbReference type="AlphaFoldDB" id="A0A0F4YZK7"/>
<feature type="region of interest" description="Disordered" evidence="1">
    <location>
        <begin position="35"/>
        <end position="80"/>
    </location>
</feature>
<dbReference type="EMBL" id="LASV01000112">
    <property type="protein sequence ID" value="KKA23078.1"/>
    <property type="molecule type" value="Genomic_DNA"/>
</dbReference>
<comment type="caution">
    <text evidence="2">The sequence shown here is derived from an EMBL/GenBank/DDBJ whole genome shotgun (WGS) entry which is preliminary data.</text>
</comment>
<name>A0A0F4YZK7_RASE3</name>
<feature type="compositionally biased region" description="Basic residues" evidence="1">
    <location>
        <begin position="255"/>
        <end position="267"/>
    </location>
</feature>
<evidence type="ECO:0000256" key="1">
    <source>
        <dbReference type="SAM" id="MobiDB-lite"/>
    </source>
</evidence>
<evidence type="ECO:0000313" key="2">
    <source>
        <dbReference type="EMBL" id="KKA23078.1"/>
    </source>
</evidence>
<dbReference type="OrthoDB" id="4186330at2759"/>
<keyword evidence="3" id="KW-1185">Reference proteome</keyword>
<feature type="compositionally biased region" description="Basic and acidic residues" evidence="1">
    <location>
        <begin position="97"/>
        <end position="113"/>
    </location>
</feature>
<evidence type="ECO:0000313" key="3">
    <source>
        <dbReference type="Proteomes" id="UP000053958"/>
    </source>
</evidence>
<feature type="compositionally biased region" description="Low complexity" evidence="1">
    <location>
        <begin position="36"/>
        <end position="56"/>
    </location>
</feature>